<dbReference type="PANTHER" id="PTHR43798:SF31">
    <property type="entry name" value="AB HYDROLASE SUPERFAMILY PROTEIN YCLE"/>
    <property type="match status" value="1"/>
</dbReference>
<dbReference type="InterPro" id="IPR029058">
    <property type="entry name" value="AB_hydrolase_fold"/>
</dbReference>
<dbReference type="RefSeq" id="WP_035807426.1">
    <property type="nucleotide sequence ID" value="NZ_CCSE01000001.1"/>
</dbReference>
<dbReference type="PANTHER" id="PTHR43798">
    <property type="entry name" value="MONOACYLGLYCEROL LIPASE"/>
    <property type="match status" value="1"/>
</dbReference>
<dbReference type="OrthoDB" id="9796770at2"/>
<dbReference type="HOGENOM" id="CLU_020336_50_0_9"/>
<gene>
    <name evidence="3" type="primary">pip</name>
    <name evidence="3" type="ORF">BN1048_00117</name>
</gene>
<dbReference type="eggNOG" id="COG2267">
    <property type="taxonomic scope" value="Bacteria"/>
</dbReference>
<dbReference type="Proteomes" id="UP000044136">
    <property type="component" value="Unassembled WGS sequence"/>
</dbReference>
<dbReference type="Gene3D" id="6.10.140.700">
    <property type="match status" value="1"/>
</dbReference>
<dbReference type="STRING" id="1461582.BN1048_00117"/>
<dbReference type="GO" id="GO:0016787">
    <property type="term" value="F:hydrolase activity"/>
    <property type="evidence" value="ECO:0007669"/>
    <property type="project" value="UniProtKB-KW"/>
</dbReference>
<feature type="domain" description="AB hydrolase-1" evidence="2">
    <location>
        <begin position="41"/>
        <end position="261"/>
    </location>
</feature>
<keyword evidence="4" id="KW-1185">Reference proteome</keyword>
<organism evidence="3 4">
    <name type="scientific">Jeotgalicoccus saudimassiliensis</name>
    <dbReference type="NCBI Taxonomy" id="1461582"/>
    <lineage>
        <taxon>Bacteria</taxon>
        <taxon>Bacillati</taxon>
        <taxon>Bacillota</taxon>
        <taxon>Bacilli</taxon>
        <taxon>Bacillales</taxon>
        <taxon>Staphylococcaceae</taxon>
        <taxon>Jeotgalicoccus</taxon>
    </lineage>
</organism>
<dbReference type="InterPro" id="IPR050266">
    <property type="entry name" value="AB_hydrolase_sf"/>
</dbReference>
<dbReference type="InterPro" id="IPR000073">
    <property type="entry name" value="AB_hydrolase_1"/>
</dbReference>
<protein>
    <submittedName>
        <fullName evidence="3">Proline iminopeptidase</fullName>
    </submittedName>
</protein>
<evidence type="ECO:0000256" key="1">
    <source>
        <dbReference type="ARBA" id="ARBA00022801"/>
    </source>
</evidence>
<dbReference type="EMBL" id="CCSE01000001">
    <property type="protein sequence ID" value="CDZ98998.1"/>
    <property type="molecule type" value="Genomic_DNA"/>
</dbReference>
<sequence>MFNTELVHSKRGTFEVFVYGQGEPLAYTHLYSEYNSNGDIMSQQLSEHYKVYVINLRGAGQSDDKTEKYTYSMDDAIHDLEAVRETLGVEEWTFAGHSTGGFLALKYAVMYPKSLTKIIAGGLCASGEYMNHPESIYCKNNPNNQRMKNIFAEMRVPEVTREERIELAKEWIMMSLYRKDAYYDMLKRKNSGRTLMFKIDYFTKELKDYDLRDELQKSDVRAYIYCGRHDAQCPYVFSKEAADLMPNATLKTFEYSNHMPDIEEEDKFESFIEKTV</sequence>
<dbReference type="SUPFAM" id="SSF53474">
    <property type="entry name" value="alpha/beta-Hydrolases"/>
    <property type="match status" value="1"/>
</dbReference>
<name>A0A078LUY4_9STAP</name>
<accession>A0A078LUY4</accession>
<evidence type="ECO:0000313" key="3">
    <source>
        <dbReference type="EMBL" id="CDZ98998.1"/>
    </source>
</evidence>
<dbReference type="GO" id="GO:0016020">
    <property type="term" value="C:membrane"/>
    <property type="evidence" value="ECO:0007669"/>
    <property type="project" value="TreeGrafter"/>
</dbReference>
<proteinExistence type="predicted"/>
<dbReference type="Pfam" id="PF00561">
    <property type="entry name" value="Abhydrolase_1"/>
    <property type="match status" value="1"/>
</dbReference>
<keyword evidence="1" id="KW-0378">Hydrolase</keyword>
<evidence type="ECO:0000313" key="4">
    <source>
        <dbReference type="Proteomes" id="UP000044136"/>
    </source>
</evidence>
<dbReference type="AlphaFoldDB" id="A0A078LUY4"/>
<evidence type="ECO:0000259" key="2">
    <source>
        <dbReference type="Pfam" id="PF00561"/>
    </source>
</evidence>
<reference evidence="3 4" key="1">
    <citation type="submission" date="2014-07" db="EMBL/GenBank/DDBJ databases">
        <authorList>
            <person name="Urmite Genomes Urmite Genomes"/>
        </authorList>
    </citation>
    <scope>NUCLEOTIDE SEQUENCE [LARGE SCALE GENOMIC DNA]</scope>
    <source>
        <strain evidence="3 4">13MG44_air</strain>
    </source>
</reference>
<dbReference type="Gene3D" id="3.40.50.1820">
    <property type="entry name" value="alpha/beta hydrolase"/>
    <property type="match status" value="1"/>
</dbReference>